<dbReference type="Proteomes" id="UP001227101">
    <property type="component" value="Chromosome"/>
</dbReference>
<name>A0ABY8X9D0_9PSEU</name>
<feature type="compositionally biased region" description="Polar residues" evidence="5">
    <location>
        <begin position="1"/>
        <end position="11"/>
    </location>
</feature>
<evidence type="ECO:0000256" key="1">
    <source>
        <dbReference type="ARBA" id="ARBA00023015"/>
    </source>
</evidence>
<dbReference type="PANTHER" id="PTHR30055">
    <property type="entry name" value="HTH-TYPE TRANSCRIPTIONAL REGULATOR RUTR"/>
    <property type="match status" value="1"/>
</dbReference>
<reference evidence="7 8" key="1">
    <citation type="submission" date="2023-06" db="EMBL/GenBank/DDBJ databases">
        <authorList>
            <person name="Oyuntsetseg B."/>
            <person name="Kim S.B."/>
        </authorList>
    </citation>
    <scope>NUCLEOTIDE SEQUENCE [LARGE SCALE GENOMIC DNA]</scope>
    <source>
        <strain evidence="7 8">2-2</strain>
    </source>
</reference>
<feature type="domain" description="HTH tetR-type" evidence="6">
    <location>
        <begin position="21"/>
        <end position="84"/>
    </location>
</feature>
<keyword evidence="3" id="KW-0804">Transcription</keyword>
<dbReference type="SUPFAM" id="SSF46689">
    <property type="entry name" value="Homeodomain-like"/>
    <property type="match status" value="2"/>
</dbReference>
<dbReference type="EMBL" id="CP127173">
    <property type="protein sequence ID" value="WIV52993.1"/>
    <property type="molecule type" value="Genomic_DNA"/>
</dbReference>
<dbReference type="InterPro" id="IPR001647">
    <property type="entry name" value="HTH_TetR"/>
</dbReference>
<dbReference type="InterPro" id="IPR050109">
    <property type="entry name" value="HTH-type_TetR-like_transc_reg"/>
</dbReference>
<organism evidence="7 8">
    <name type="scientific">Amycolatopsis nalaikhensis</name>
    <dbReference type="NCBI Taxonomy" id="715472"/>
    <lineage>
        <taxon>Bacteria</taxon>
        <taxon>Bacillati</taxon>
        <taxon>Actinomycetota</taxon>
        <taxon>Actinomycetes</taxon>
        <taxon>Pseudonocardiales</taxon>
        <taxon>Pseudonocardiaceae</taxon>
        <taxon>Amycolatopsis</taxon>
    </lineage>
</organism>
<evidence type="ECO:0000256" key="2">
    <source>
        <dbReference type="ARBA" id="ARBA00023125"/>
    </source>
</evidence>
<keyword evidence="8" id="KW-1185">Reference proteome</keyword>
<dbReference type="InterPro" id="IPR009057">
    <property type="entry name" value="Homeodomain-like_sf"/>
</dbReference>
<protein>
    <submittedName>
        <fullName evidence="7">TetR/AcrR family transcriptional regulator</fullName>
    </submittedName>
</protein>
<feature type="region of interest" description="Disordered" evidence="5">
    <location>
        <begin position="219"/>
        <end position="243"/>
    </location>
</feature>
<evidence type="ECO:0000259" key="6">
    <source>
        <dbReference type="PROSITE" id="PS50977"/>
    </source>
</evidence>
<dbReference type="RefSeq" id="WP_285449391.1">
    <property type="nucleotide sequence ID" value="NZ_CP127173.1"/>
</dbReference>
<feature type="DNA-binding region" description="H-T-H motif" evidence="4">
    <location>
        <begin position="47"/>
        <end position="66"/>
    </location>
</feature>
<keyword evidence="2 4" id="KW-0238">DNA-binding</keyword>
<evidence type="ECO:0000256" key="4">
    <source>
        <dbReference type="PROSITE-ProRule" id="PRU00335"/>
    </source>
</evidence>
<accession>A0ABY8X9D0</accession>
<feature type="DNA-binding region" description="H-T-H motif" evidence="4">
    <location>
        <begin position="272"/>
        <end position="291"/>
    </location>
</feature>
<dbReference type="Pfam" id="PF00440">
    <property type="entry name" value="TetR_N"/>
    <property type="match status" value="1"/>
</dbReference>
<keyword evidence="1" id="KW-0805">Transcription regulation</keyword>
<evidence type="ECO:0000313" key="7">
    <source>
        <dbReference type="EMBL" id="WIV52993.1"/>
    </source>
</evidence>
<evidence type="ECO:0000256" key="3">
    <source>
        <dbReference type="ARBA" id="ARBA00023163"/>
    </source>
</evidence>
<dbReference type="Pfam" id="PF17928">
    <property type="entry name" value="TetR_C_22"/>
    <property type="match status" value="1"/>
</dbReference>
<dbReference type="PROSITE" id="PS50977">
    <property type="entry name" value="HTH_TETR_2"/>
    <property type="match status" value="2"/>
</dbReference>
<feature type="domain" description="HTH tetR-type" evidence="6">
    <location>
        <begin position="247"/>
        <end position="309"/>
    </location>
</feature>
<proteinExistence type="predicted"/>
<feature type="region of interest" description="Disordered" evidence="5">
    <location>
        <begin position="1"/>
        <end position="21"/>
    </location>
</feature>
<dbReference type="InterPro" id="IPR041674">
    <property type="entry name" value="TetR_C_22"/>
</dbReference>
<dbReference type="Gene3D" id="1.10.357.10">
    <property type="entry name" value="Tetracycline Repressor, domain 2"/>
    <property type="match status" value="2"/>
</dbReference>
<evidence type="ECO:0000313" key="8">
    <source>
        <dbReference type="Proteomes" id="UP001227101"/>
    </source>
</evidence>
<gene>
    <name evidence="7" type="ORF">QP939_29140</name>
</gene>
<evidence type="ECO:0000256" key="5">
    <source>
        <dbReference type="SAM" id="MobiDB-lite"/>
    </source>
</evidence>
<sequence length="436" mass="48845">MPENSQVSSTDVALPPQERGRTRHAQIVRAAALLIDSAPSSGRRPLTLRGIAEAADTPVASIYHYFPDVDSIVAAVAAQYGNELLAAVEAGVSRPTESLRNLLDTIFSIYREFFAARPGLRELWFDRKASEKVVRIHRDFRANLAKMLHARMLEYATKPHDILAYQVWIEITGILWELAFQSDSEGDPRVVDEIHELSDRFLRRRLGVALPPSGRVIESDASTGSAPVTGSAPPAWESRLPPQARGRKNRARILSAATEIIDSEGPHGPDVSARAITEAAGTSPASMYRYFDDLDSLVGAVAAEYMHDLLAVLDEVEASSEGLDYASLNKRTMSAYREFFARRRGLRELWFDRHASEKVQEIHAHYRRLLAERNHEAMSRHARHPGDLFAYNLHIEVTGALWDLAFTLDPDGHPYVIGEIEEQGIDFVHRLREREN</sequence>
<dbReference type="PANTHER" id="PTHR30055:SF234">
    <property type="entry name" value="HTH-TYPE TRANSCRIPTIONAL REGULATOR BETI"/>
    <property type="match status" value="1"/>
</dbReference>